<name>A0A482TEF9_HALHI</name>
<dbReference type="EMBL" id="RZIG01000002">
    <property type="protein sequence ID" value="RYJ09533.1"/>
    <property type="molecule type" value="Genomic_DNA"/>
</dbReference>
<protein>
    <submittedName>
        <fullName evidence="3">Cupin domain-containing protein</fullName>
    </submittedName>
</protein>
<dbReference type="PANTHER" id="PTHR35848:SF9">
    <property type="entry name" value="SLL1358 PROTEIN"/>
    <property type="match status" value="1"/>
</dbReference>
<dbReference type="InterPro" id="IPR051610">
    <property type="entry name" value="GPI/OXD"/>
</dbReference>
<dbReference type="Gene3D" id="2.60.120.10">
    <property type="entry name" value="Jelly Rolls"/>
    <property type="match status" value="1"/>
</dbReference>
<organism evidence="3 4">
    <name type="scientific">Haloarcula hispanica</name>
    <dbReference type="NCBI Taxonomy" id="51589"/>
    <lineage>
        <taxon>Archaea</taxon>
        <taxon>Methanobacteriati</taxon>
        <taxon>Methanobacteriota</taxon>
        <taxon>Stenosarchaea group</taxon>
        <taxon>Halobacteria</taxon>
        <taxon>Halobacteriales</taxon>
        <taxon>Haloarculaceae</taxon>
        <taxon>Haloarcula</taxon>
    </lineage>
</organism>
<evidence type="ECO:0000259" key="2">
    <source>
        <dbReference type="Pfam" id="PF07883"/>
    </source>
</evidence>
<dbReference type="SUPFAM" id="SSF51182">
    <property type="entry name" value="RmlC-like cupins"/>
    <property type="match status" value="1"/>
</dbReference>
<gene>
    <name evidence="3" type="ORF">ELS20_05535</name>
</gene>
<dbReference type="PANTHER" id="PTHR35848">
    <property type="entry name" value="OXALATE-BINDING PROTEIN"/>
    <property type="match status" value="1"/>
</dbReference>
<evidence type="ECO:0000313" key="4">
    <source>
        <dbReference type="Proteomes" id="UP000293535"/>
    </source>
</evidence>
<dbReference type="Proteomes" id="UP000293535">
    <property type="component" value="Unassembled WGS sequence"/>
</dbReference>
<dbReference type="InterPro" id="IPR011051">
    <property type="entry name" value="RmlC_Cupin_sf"/>
</dbReference>
<feature type="domain" description="Cupin type-2" evidence="2">
    <location>
        <begin position="40"/>
        <end position="104"/>
    </location>
</feature>
<reference evidence="3 4" key="1">
    <citation type="submission" date="2018-12" db="EMBL/GenBank/DDBJ databases">
        <title>Draft genome sequence of Haloarcula hispinica strain 18.1, an halophilic archaeon isolated from Chott El Jerid of Southern Tunisia.</title>
        <authorList>
            <person name="Najjari A."/>
            <person name="Ben Dhia O."/>
            <person name="Ferjani R."/>
            <person name="Mahjoubi M."/>
            <person name="Sghaier H."/>
            <person name="Elshahed M."/>
            <person name="Ouzari H.I."/>
            <person name="Cherid A."/>
            <person name="Youssef N."/>
        </authorList>
    </citation>
    <scope>NUCLEOTIDE SEQUENCE [LARGE SCALE GENOMIC DNA]</scope>
    <source>
        <strain evidence="3 4">18.1</strain>
    </source>
</reference>
<sequence>MSVSYTKVNYTDVEPVADAMHFLRDPLDCEQVGVTVLDCEAGWTGKPHDHADEGHEEVYVLIEGEATVEVDGDDVALTAGDAIRLPPEAERTIHNGDTESTFVLVGAP</sequence>
<proteinExistence type="predicted"/>
<evidence type="ECO:0000313" key="3">
    <source>
        <dbReference type="EMBL" id="RYJ09533.1"/>
    </source>
</evidence>
<comment type="caution">
    <text evidence="3">The sequence shown here is derived from an EMBL/GenBank/DDBJ whole genome shotgun (WGS) entry which is preliminary data.</text>
</comment>
<dbReference type="GO" id="GO:0046872">
    <property type="term" value="F:metal ion binding"/>
    <property type="evidence" value="ECO:0007669"/>
    <property type="project" value="UniProtKB-KW"/>
</dbReference>
<keyword evidence="1" id="KW-0479">Metal-binding</keyword>
<evidence type="ECO:0000256" key="1">
    <source>
        <dbReference type="ARBA" id="ARBA00022723"/>
    </source>
</evidence>
<dbReference type="InterPro" id="IPR013096">
    <property type="entry name" value="Cupin_2"/>
</dbReference>
<accession>A0A482TEF9</accession>
<dbReference type="InterPro" id="IPR014710">
    <property type="entry name" value="RmlC-like_jellyroll"/>
</dbReference>
<dbReference type="Pfam" id="PF07883">
    <property type="entry name" value="Cupin_2"/>
    <property type="match status" value="1"/>
</dbReference>
<dbReference type="AlphaFoldDB" id="A0A482TEF9"/>